<accession>A0AAE9YUL6</accession>
<dbReference type="PROSITE" id="PS50931">
    <property type="entry name" value="HTH_LYSR"/>
    <property type="match status" value="1"/>
</dbReference>
<dbReference type="GO" id="GO:0003700">
    <property type="term" value="F:DNA-binding transcription factor activity"/>
    <property type="evidence" value="ECO:0007669"/>
    <property type="project" value="InterPro"/>
</dbReference>
<proteinExistence type="inferred from homology"/>
<evidence type="ECO:0000256" key="4">
    <source>
        <dbReference type="ARBA" id="ARBA00023163"/>
    </source>
</evidence>
<organism evidence="6 7">
    <name type="scientific">Thalassomonas actiniarum</name>
    <dbReference type="NCBI Taxonomy" id="485447"/>
    <lineage>
        <taxon>Bacteria</taxon>
        <taxon>Pseudomonadati</taxon>
        <taxon>Pseudomonadota</taxon>
        <taxon>Gammaproteobacteria</taxon>
        <taxon>Alteromonadales</taxon>
        <taxon>Colwelliaceae</taxon>
        <taxon>Thalassomonas</taxon>
    </lineage>
</organism>
<evidence type="ECO:0000256" key="1">
    <source>
        <dbReference type="ARBA" id="ARBA00009437"/>
    </source>
</evidence>
<dbReference type="InterPro" id="IPR058163">
    <property type="entry name" value="LysR-type_TF_proteobact-type"/>
</dbReference>
<dbReference type="Gene3D" id="3.40.190.290">
    <property type="match status" value="1"/>
</dbReference>
<keyword evidence="4" id="KW-0804">Transcription</keyword>
<evidence type="ECO:0000256" key="3">
    <source>
        <dbReference type="ARBA" id="ARBA00023125"/>
    </source>
</evidence>
<evidence type="ECO:0000313" key="7">
    <source>
        <dbReference type="Proteomes" id="UP000032568"/>
    </source>
</evidence>
<dbReference type="Pfam" id="PF00126">
    <property type="entry name" value="HTH_1"/>
    <property type="match status" value="1"/>
</dbReference>
<sequence length="314" mass="35811">MHSLIAIKLAKMQSYTAQMQHQGNIMDWNDLKVVIALAEKKTLKAASEQLSVNATTVWRRVQQLESKLSTQLFIVSRQGYQLTEAGRTVLDSAKQMESLADGILINSALQHEKVQGLIRITAPSTMATVTLPEWVSEFRRQFPDVEFEILESEQTLDIEHRDADIAIRASHTVPENLIARKIREVTLSIYASEHFLKTSGYSPTVQLSEIKDLRAIDYIHLDNPAVHWYQKQIKHNSKSIYCNAITTALNAALNDQGIALLPTDDSYDLVELYRLDAKYNSSIWMIANKDLRNTARIKAFWDFLITKMESYKAR</sequence>
<keyword evidence="2" id="KW-0805">Transcription regulation</keyword>
<reference evidence="6 7" key="2">
    <citation type="journal article" date="2022" name="Mar. Drugs">
        <title>Bioassay-Guided Fractionation Leads to the Detection of Cholic Acid Generated by the Rare Thalassomonas sp.</title>
        <authorList>
            <person name="Pheiffer F."/>
            <person name="Schneider Y.K."/>
            <person name="Hansen E.H."/>
            <person name="Andersen J.H."/>
            <person name="Isaksson J."/>
            <person name="Busche T."/>
            <person name="R C."/>
            <person name="Kalinowski J."/>
            <person name="Zyl L.V."/>
            <person name="Trindade M."/>
        </authorList>
    </citation>
    <scope>NUCLEOTIDE SEQUENCE [LARGE SCALE GENOMIC DNA]</scope>
    <source>
        <strain evidence="6 7">A5K-106</strain>
    </source>
</reference>
<dbReference type="GO" id="GO:0006351">
    <property type="term" value="P:DNA-templated transcription"/>
    <property type="evidence" value="ECO:0007669"/>
    <property type="project" value="TreeGrafter"/>
</dbReference>
<reference evidence="6 7" key="1">
    <citation type="journal article" date="2015" name="Genome Announc.">
        <title>Draft Genome Sequences of Marine Isolates of Thalassomonas viridans and Thalassomonas actiniarum.</title>
        <authorList>
            <person name="Olonade I."/>
            <person name="van Zyl L.J."/>
            <person name="Trindade M."/>
        </authorList>
    </citation>
    <scope>NUCLEOTIDE SEQUENCE [LARGE SCALE GENOMIC DNA]</scope>
    <source>
        <strain evidence="6 7">A5K-106</strain>
    </source>
</reference>
<dbReference type="RefSeq" id="WP_044831831.1">
    <property type="nucleotide sequence ID" value="NZ_CP059735.1"/>
</dbReference>
<dbReference type="SUPFAM" id="SSF46785">
    <property type="entry name" value="Winged helix' DNA-binding domain"/>
    <property type="match status" value="1"/>
</dbReference>
<evidence type="ECO:0000313" key="6">
    <source>
        <dbReference type="EMBL" id="WDD99941.1"/>
    </source>
</evidence>
<keyword evidence="3" id="KW-0238">DNA-binding</keyword>
<dbReference type="GO" id="GO:0043565">
    <property type="term" value="F:sequence-specific DNA binding"/>
    <property type="evidence" value="ECO:0007669"/>
    <property type="project" value="TreeGrafter"/>
</dbReference>
<keyword evidence="7" id="KW-1185">Reference proteome</keyword>
<evidence type="ECO:0000256" key="2">
    <source>
        <dbReference type="ARBA" id="ARBA00023015"/>
    </source>
</evidence>
<dbReference type="SUPFAM" id="SSF53850">
    <property type="entry name" value="Periplasmic binding protein-like II"/>
    <property type="match status" value="1"/>
</dbReference>
<comment type="similarity">
    <text evidence="1">Belongs to the LysR transcriptional regulatory family.</text>
</comment>
<name>A0AAE9YUL6_9GAMM</name>
<dbReference type="Pfam" id="PF03466">
    <property type="entry name" value="LysR_substrate"/>
    <property type="match status" value="1"/>
</dbReference>
<dbReference type="InterPro" id="IPR005119">
    <property type="entry name" value="LysR_subst-bd"/>
</dbReference>
<protein>
    <submittedName>
        <fullName evidence="6">LysR family transcriptional regulator</fullName>
    </submittedName>
</protein>
<dbReference type="Gene3D" id="1.10.10.10">
    <property type="entry name" value="Winged helix-like DNA-binding domain superfamily/Winged helix DNA-binding domain"/>
    <property type="match status" value="1"/>
</dbReference>
<evidence type="ECO:0000259" key="5">
    <source>
        <dbReference type="PROSITE" id="PS50931"/>
    </source>
</evidence>
<dbReference type="EMBL" id="CP059735">
    <property type="protein sequence ID" value="WDD99941.1"/>
    <property type="molecule type" value="Genomic_DNA"/>
</dbReference>
<dbReference type="PANTHER" id="PTHR30537:SF3">
    <property type="entry name" value="TRANSCRIPTIONAL REGULATORY PROTEIN"/>
    <property type="match status" value="1"/>
</dbReference>
<feature type="domain" description="HTH lysR-type" evidence="5">
    <location>
        <begin position="26"/>
        <end position="83"/>
    </location>
</feature>
<dbReference type="InterPro" id="IPR000847">
    <property type="entry name" value="LysR_HTH_N"/>
</dbReference>
<dbReference type="PANTHER" id="PTHR30537">
    <property type="entry name" value="HTH-TYPE TRANSCRIPTIONAL REGULATOR"/>
    <property type="match status" value="1"/>
</dbReference>
<dbReference type="InterPro" id="IPR036388">
    <property type="entry name" value="WH-like_DNA-bd_sf"/>
</dbReference>
<dbReference type="KEGG" id="tact:SG35_004580"/>
<dbReference type="InterPro" id="IPR036390">
    <property type="entry name" value="WH_DNA-bd_sf"/>
</dbReference>
<dbReference type="AlphaFoldDB" id="A0AAE9YUL6"/>
<dbReference type="Proteomes" id="UP000032568">
    <property type="component" value="Chromosome"/>
</dbReference>
<gene>
    <name evidence="6" type="ORF">SG35_004580</name>
</gene>